<accession>A0ACC2XH98</accession>
<name>A0ACC2XH98_9TREE</name>
<evidence type="ECO:0000313" key="1">
    <source>
        <dbReference type="EMBL" id="KAJ9122809.1"/>
    </source>
</evidence>
<sequence>MARAKPIIEFCSLKGIIIQAYGTLAPLIHYAGGPVDPVVQKVARELGATESQVLLKWAHQVTNGGPVVTTSSKEERLMEHIQVFTEIKDLSDVQMNAIAEAGKQSPQPFRVSRDSRLVASLAWPL</sequence>
<organism evidence="1 2">
    <name type="scientific">Naganishia onofrii</name>
    <dbReference type="NCBI Taxonomy" id="1851511"/>
    <lineage>
        <taxon>Eukaryota</taxon>
        <taxon>Fungi</taxon>
        <taxon>Dikarya</taxon>
        <taxon>Basidiomycota</taxon>
        <taxon>Agaricomycotina</taxon>
        <taxon>Tremellomycetes</taxon>
        <taxon>Filobasidiales</taxon>
        <taxon>Filobasidiaceae</taxon>
        <taxon>Naganishia</taxon>
    </lineage>
</organism>
<gene>
    <name evidence="1" type="ORF">QFC24_004240</name>
</gene>
<dbReference type="EMBL" id="JASBWV010000014">
    <property type="protein sequence ID" value="KAJ9122809.1"/>
    <property type="molecule type" value="Genomic_DNA"/>
</dbReference>
<keyword evidence="2" id="KW-1185">Reference proteome</keyword>
<reference evidence="1" key="1">
    <citation type="submission" date="2023-04" db="EMBL/GenBank/DDBJ databases">
        <title>Draft Genome sequencing of Naganishia species isolated from polar environments using Oxford Nanopore Technology.</title>
        <authorList>
            <person name="Leo P."/>
            <person name="Venkateswaran K."/>
        </authorList>
    </citation>
    <scope>NUCLEOTIDE SEQUENCE</scope>
    <source>
        <strain evidence="1">DBVPG 5303</strain>
    </source>
</reference>
<comment type="caution">
    <text evidence="1">The sequence shown here is derived from an EMBL/GenBank/DDBJ whole genome shotgun (WGS) entry which is preliminary data.</text>
</comment>
<dbReference type="Proteomes" id="UP001234202">
    <property type="component" value="Unassembled WGS sequence"/>
</dbReference>
<protein>
    <submittedName>
        <fullName evidence="1">Uncharacterized protein</fullName>
    </submittedName>
</protein>
<proteinExistence type="predicted"/>
<evidence type="ECO:0000313" key="2">
    <source>
        <dbReference type="Proteomes" id="UP001234202"/>
    </source>
</evidence>